<gene>
    <name evidence="2" type="ORF">ABID16_001255</name>
</gene>
<protein>
    <submittedName>
        <fullName evidence="2">Permease</fullName>
    </submittedName>
</protein>
<reference evidence="2 3" key="1">
    <citation type="submission" date="2024-06" db="EMBL/GenBank/DDBJ databases">
        <title>Genomic Encyclopedia of Type Strains, Phase IV (KMG-IV): sequencing the most valuable type-strain genomes for metagenomic binning, comparative biology and taxonomic classification.</title>
        <authorList>
            <person name="Goeker M."/>
        </authorList>
    </citation>
    <scope>NUCLEOTIDE SEQUENCE [LARGE SCALE GENOMIC DNA]</scope>
    <source>
        <strain evidence="2 3">DSM 29780</strain>
    </source>
</reference>
<evidence type="ECO:0000256" key="1">
    <source>
        <dbReference type="SAM" id="Phobius"/>
    </source>
</evidence>
<evidence type="ECO:0000313" key="2">
    <source>
        <dbReference type="EMBL" id="MET3612950.1"/>
    </source>
</evidence>
<keyword evidence="1" id="KW-0472">Membrane</keyword>
<accession>A0ABV2IYX0</accession>
<proteinExistence type="predicted"/>
<dbReference type="Proteomes" id="UP001549047">
    <property type="component" value="Unassembled WGS sequence"/>
</dbReference>
<organism evidence="2 3">
    <name type="scientific">Rhizobium aquaticum</name>
    <dbReference type="NCBI Taxonomy" id="1549636"/>
    <lineage>
        <taxon>Bacteria</taxon>
        <taxon>Pseudomonadati</taxon>
        <taxon>Pseudomonadota</taxon>
        <taxon>Alphaproteobacteria</taxon>
        <taxon>Hyphomicrobiales</taxon>
        <taxon>Rhizobiaceae</taxon>
        <taxon>Rhizobium/Agrobacterium group</taxon>
        <taxon>Rhizobium</taxon>
    </lineage>
</organism>
<name>A0ABV2IYX0_9HYPH</name>
<evidence type="ECO:0000313" key="3">
    <source>
        <dbReference type="Proteomes" id="UP001549047"/>
    </source>
</evidence>
<keyword evidence="1" id="KW-1133">Transmembrane helix</keyword>
<sequence length="44" mass="4739">MAPGVNAYLFAHYYGVAKRANAAVVIASTALSILPIPFWLHLLP</sequence>
<dbReference type="EMBL" id="JBEPMB010000001">
    <property type="protein sequence ID" value="MET3612950.1"/>
    <property type="molecule type" value="Genomic_DNA"/>
</dbReference>
<comment type="caution">
    <text evidence="2">The sequence shown here is derived from an EMBL/GenBank/DDBJ whole genome shotgun (WGS) entry which is preliminary data.</text>
</comment>
<keyword evidence="3" id="KW-1185">Reference proteome</keyword>
<feature type="transmembrane region" description="Helical" evidence="1">
    <location>
        <begin position="20"/>
        <end position="40"/>
    </location>
</feature>
<keyword evidence="1" id="KW-0812">Transmembrane</keyword>